<sequence>MDAGSHSHYRACWNVAFSSIDTVIAPLVGVDLQHHFAVLDGSAQIPVFWLGKLCFSTISDRVRSLSDNLCKTMRQWSINLLVQVLFSGMVMLNPRLSEAQQFQLLSAITRALEQLFLQHWLDERLMKGLIALACPDRGSRILVTLSESEHTLSLMVLKQSFPSQNTGIWADPSSPAKWCCKSGTINVSIRGEGGTITID</sequence>
<keyword evidence="2" id="KW-1185">Reference proteome</keyword>
<dbReference type="InParanoid" id="D8S947"/>
<name>D8S947_SELML</name>
<gene>
    <name evidence="1" type="ORF">SELMODRAFT_444336</name>
</gene>
<protein>
    <submittedName>
        <fullName evidence="1">Uncharacterized protein</fullName>
    </submittedName>
</protein>
<dbReference type="Gramene" id="EFJ19281">
    <property type="protein sequence ID" value="EFJ19281"/>
    <property type="gene ID" value="SELMODRAFT_444336"/>
</dbReference>
<dbReference type="EMBL" id="GL377607">
    <property type="protein sequence ID" value="EFJ19281.1"/>
    <property type="molecule type" value="Genomic_DNA"/>
</dbReference>
<dbReference type="AlphaFoldDB" id="D8S947"/>
<evidence type="ECO:0000313" key="1">
    <source>
        <dbReference type="EMBL" id="EFJ19281.1"/>
    </source>
</evidence>
<accession>D8S947</accession>
<proteinExistence type="predicted"/>
<dbReference type="HOGENOM" id="CLU_1374275_0_0_1"/>
<reference evidence="1 2" key="1">
    <citation type="journal article" date="2011" name="Science">
        <title>The Selaginella genome identifies genetic changes associated with the evolution of vascular plants.</title>
        <authorList>
            <person name="Banks J.A."/>
            <person name="Nishiyama T."/>
            <person name="Hasebe M."/>
            <person name="Bowman J.L."/>
            <person name="Gribskov M."/>
            <person name="dePamphilis C."/>
            <person name="Albert V.A."/>
            <person name="Aono N."/>
            <person name="Aoyama T."/>
            <person name="Ambrose B.A."/>
            <person name="Ashton N.W."/>
            <person name="Axtell M.J."/>
            <person name="Barker E."/>
            <person name="Barker M.S."/>
            <person name="Bennetzen J.L."/>
            <person name="Bonawitz N.D."/>
            <person name="Chapple C."/>
            <person name="Cheng C."/>
            <person name="Correa L.G."/>
            <person name="Dacre M."/>
            <person name="DeBarry J."/>
            <person name="Dreyer I."/>
            <person name="Elias M."/>
            <person name="Engstrom E.M."/>
            <person name="Estelle M."/>
            <person name="Feng L."/>
            <person name="Finet C."/>
            <person name="Floyd S.K."/>
            <person name="Frommer W.B."/>
            <person name="Fujita T."/>
            <person name="Gramzow L."/>
            <person name="Gutensohn M."/>
            <person name="Harholt J."/>
            <person name="Hattori M."/>
            <person name="Heyl A."/>
            <person name="Hirai T."/>
            <person name="Hiwatashi Y."/>
            <person name="Ishikawa M."/>
            <person name="Iwata M."/>
            <person name="Karol K.G."/>
            <person name="Koehler B."/>
            <person name="Kolukisaoglu U."/>
            <person name="Kubo M."/>
            <person name="Kurata T."/>
            <person name="Lalonde S."/>
            <person name="Li K."/>
            <person name="Li Y."/>
            <person name="Litt A."/>
            <person name="Lyons E."/>
            <person name="Manning G."/>
            <person name="Maruyama T."/>
            <person name="Michael T.P."/>
            <person name="Mikami K."/>
            <person name="Miyazaki S."/>
            <person name="Morinaga S."/>
            <person name="Murata T."/>
            <person name="Mueller-Roeber B."/>
            <person name="Nelson D.R."/>
            <person name="Obara M."/>
            <person name="Oguri Y."/>
            <person name="Olmstead R.G."/>
            <person name="Onodera N."/>
            <person name="Petersen B.L."/>
            <person name="Pils B."/>
            <person name="Prigge M."/>
            <person name="Rensing S.A."/>
            <person name="Riano-Pachon D.M."/>
            <person name="Roberts A.W."/>
            <person name="Sato Y."/>
            <person name="Scheller H.V."/>
            <person name="Schulz B."/>
            <person name="Schulz C."/>
            <person name="Shakirov E.V."/>
            <person name="Shibagaki N."/>
            <person name="Shinohara N."/>
            <person name="Shippen D.E."/>
            <person name="Soerensen I."/>
            <person name="Sotooka R."/>
            <person name="Sugimoto N."/>
            <person name="Sugita M."/>
            <person name="Sumikawa N."/>
            <person name="Tanurdzic M."/>
            <person name="Theissen G."/>
            <person name="Ulvskov P."/>
            <person name="Wakazuki S."/>
            <person name="Weng J.K."/>
            <person name="Willats W.W."/>
            <person name="Wipf D."/>
            <person name="Wolf P.G."/>
            <person name="Yang L."/>
            <person name="Zimmer A.D."/>
            <person name="Zhu Q."/>
            <person name="Mitros T."/>
            <person name="Hellsten U."/>
            <person name="Loque D."/>
            <person name="Otillar R."/>
            <person name="Salamov A."/>
            <person name="Schmutz J."/>
            <person name="Shapiro H."/>
            <person name="Lindquist E."/>
            <person name="Lucas S."/>
            <person name="Rokhsar D."/>
            <person name="Grigoriev I.V."/>
        </authorList>
    </citation>
    <scope>NUCLEOTIDE SEQUENCE [LARGE SCALE GENOMIC DNA]</scope>
</reference>
<dbReference type="eggNOG" id="ENOG502SVY0">
    <property type="taxonomic scope" value="Eukaryota"/>
</dbReference>
<evidence type="ECO:0000313" key="2">
    <source>
        <dbReference type="Proteomes" id="UP000001514"/>
    </source>
</evidence>
<dbReference type="Proteomes" id="UP000001514">
    <property type="component" value="Unassembled WGS sequence"/>
</dbReference>
<dbReference type="KEGG" id="smo:SELMODRAFT_444336"/>
<organism evidence="2">
    <name type="scientific">Selaginella moellendorffii</name>
    <name type="common">Spikemoss</name>
    <dbReference type="NCBI Taxonomy" id="88036"/>
    <lineage>
        <taxon>Eukaryota</taxon>
        <taxon>Viridiplantae</taxon>
        <taxon>Streptophyta</taxon>
        <taxon>Embryophyta</taxon>
        <taxon>Tracheophyta</taxon>
        <taxon>Lycopodiopsida</taxon>
        <taxon>Selaginellales</taxon>
        <taxon>Selaginellaceae</taxon>
        <taxon>Selaginella</taxon>
    </lineage>
</organism>